<gene>
    <name evidence="1" type="ORF">TMPK1_05060</name>
</gene>
<dbReference type="GO" id="GO:0008168">
    <property type="term" value="F:methyltransferase activity"/>
    <property type="evidence" value="ECO:0007669"/>
    <property type="project" value="UniProtKB-KW"/>
</dbReference>
<dbReference type="Proteomes" id="UP000681075">
    <property type="component" value="Unassembled WGS sequence"/>
</dbReference>
<name>A0A8S8X9L2_9PROT</name>
<keyword evidence="2" id="KW-1185">Reference proteome</keyword>
<dbReference type="PANTHER" id="PTHR43861:SF1">
    <property type="entry name" value="TRANS-ACONITATE 2-METHYLTRANSFERASE"/>
    <property type="match status" value="1"/>
</dbReference>
<dbReference type="GO" id="GO:0032259">
    <property type="term" value="P:methylation"/>
    <property type="evidence" value="ECO:0007669"/>
    <property type="project" value="UniProtKB-KW"/>
</dbReference>
<comment type="caution">
    <text evidence="1">The sequence shown here is derived from an EMBL/GenBank/DDBJ whole genome shotgun (WGS) entry which is preliminary data.</text>
</comment>
<dbReference type="CDD" id="cd02440">
    <property type="entry name" value="AdoMet_MTases"/>
    <property type="match status" value="1"/>
</dbReference>
<dbReference type="Gene3D" id="3.40.50.150">
    <property type="entry name" value="Vaccinia Virus protein VP39"/>
    <property type="match status" value="1"/>
</dbReference>
<dbReference type="EMBL" id="BOPV01000001">
    <property type="protein sequence ID" value="GIL38269.1"/>
    <property type="molecule type" value="Genomic_DNA"/>
</dbReference>
<evidence type="ECO:0000313" key="1">
    <source>
        <dbReference type="EMBL" id="GIL38269.1"/>
    </source>
</evidence>
<organism evidence="1 2">
    <name type="scientific">Roseiterribacter gracilis</name>
    <dbReference type="NCBI Taxonomy" id="2812848"/>
    <lineage>
        <taxon>Bacteria</taxon>
        <taxon>Pseudomonadati</taxon>
        <taxon>Pseudomonadota</taxon>
        <taxon>Alphaproteobacteria</taxon>
        <taxon>Rhodospirillales</taxon>
        <taxon>Roseiterribacteraceae</taxon>
        <taxon>Roseiterribacter</taxon>
    </lineage>
</organism>
<sequence>MSADDVINIYERNAAGWDADRQHRRPDGEASWIKRFVAAAAPGSRILDLGCGSGEPIARDLLAAGCAVTGVDSSPSLIALCQQRFPQQDWIVADMRRLDLRRRFGGIVAWHSLFHLTQDEQASMFPIFAQHAAPGAPLLFTSGSKRDVTIGTWRGEALYHASLDASDYEALLASSGFTLIDHVVEDAACGGATVWLSLRSR</sequence>
<dbReference type="Pfam" id="PF13489">
    <property type="entry name" value="Methyltransf_23"/>
    <property type="match status" value="1"/>
</dbReference>
<keyword evidence="1" id="KW-0808">Transferase</keyword>
<dbReference type="PANTHER" id="PTHR43861">
    <property type="entry name" value="TRANS-ACONITATE 2-METHYLTRANSFERASE-RELATED"/>
    <property type="match status" value="1"/>
</dbReference>
<dbReference type="InterPro" id="IPR029063">
    <property type="entry name" value="SAM-dependent_MTases_sf"/>
</dbReference>
<dbReference type="AlphaFoldDB" id="A0A8S8X9L2"/>
<keyword evidence="1" id="KW-0489">Methyltransferase</keyword>
<accession>A0A8S8X9L2</accession>
<dbReference type="SUPFAM" id="SSF53335">
    <property type="entry name" value="S-adenosyl-L-methionine-dependent methyltransferases"/>
    <property type="match status" value="1"/>
</dbReference>
<dbReference type="RefSeq" id="WP_420241240.1">
    <property type="nucleotide sequence ID" value="NZ_BOPV01000001.1"/>
</dbReference>
<evidence type="ECO:0000313" key="2">
    <source>
        <dbReference type="Proteomes" id="UP000681075"/>
    </source>
</evidence>
<reference evidence="1" key="1">
    <citation type="submission" date="2021-02" db="EMBL/GenBank/DDBJ databases">
        <title>Genome sequence of Rhodospirillales sp. strain TMPK1 isolated from soil.</title>
        <authorList>
            <person name="Nakai R."/>
            <person name="Kusada H."/>
            <person name="Tamaki H."/>
        </authorList>
    </citation>
    <scope>NUCLEOTIDE SEQUENCE</scope>
    <source>
        <strain evidence="1">TMPK1</strain>
    </source>
</reference>
<proteinExistence type="predicted"/>
<protein>
    <submittedName>
        <fullName evidence="1">Methyltransferase</fullName>
    </submittedName>
</protein>